<feature type="domain" description="EF-hand" evidence="3">
    <location>
        <begin position="693"/>
        <end position="728"/>
    </location>
</feature>
<dbReference type="Gene3D" id="1.10.238.10">
    <property type="entry name" value="EF-hand"/>
    <property type="match status" value="4"/>
</dbReference>
<feature type="region of interest" description="Disordered" evidence="2">
    <location>
        <begin position="348"/>
        <end position="430"/>
    </location>
</feature>
<keyword evidence="1" id="KW-0106">Calcium</keyword>
<dbReference type="EMBL" id="BRYB01001860">
    <property type="protein sequence ID" value="GMI35130.1"/>
    <property type="molecule type" value="Genomic_DNA"/>
</dbReference>
<feature type="domain" description="EF-hand" evidence="3">
    <location>
        <begin position="449"/>
        <end position="484"/>
    </location>
</feature>
<feature type="compositionally biased region" description="Low complexity" evidence="2">
    <location>
        <begin position="361"/>
        <end position="371"/>
    </location>
</feature>
<dbReference type="InterPro" id="IPR018247">
    <property type="entry name" value="EF_Hand_1_Ca_BS"/>
</dbReference>
<name>A0ABQ6MWN6_9STRA</name>
<protein>
    <recommendedName>
        <fullName evidence="3">EF-hand domain-containing protein</fullName>
    </recommendedName>
</protein>
<feature type="domain" description="EF-hand" evidence="3">
    <location>
        <begin position="102"/>
        <end position="137"/>
    </location>
</feature>
<feature type="compositionally biased region" description="Basic residues" evidence="2">
    <location>
        <begin position="869"/>
        <end position="879"/>
    </location>
</feature>
<evidence type="ECO:0000313" key="4">
    <source>
        <dbReference type="EMBL" id="GMI35130.1"/>
    </source>
</evidence>
<dbReference type="PANTHER" id="PTHR23064">
    <property type="entry name" value="TROPONIN"/>
    <property type="match status" value="1"/>
</dbReference>
<comment type="caution">
    <text evidence="4">The sequence shown here is derived from an EMBL/GenBank/DDBJ whole genome shotgun (WGS) entry which is preliminary data.</text>
</comment>
<dbReference type="Pfam" id="PF13202">
    <property type="entry name" value="EF-hand_5"/>
    <property type="match status" value="3"/>
</dbReference>
<dbReference type="InterPro" id="IPR002048">
    <property type="entry name" value="EF_hand_dom"/>
</dbReference>
<organism evidence="4 5">
    <name type="scientific">Tetraparma gracilis</name>
    <dbReference type="NCBI Taxonomy" id="2962635"/>
    <lineage>
        <taxon>Eukaryota</taxon>
        <taxon>Sar</taxon>
        <taxon>Stramenopiles</taxon>
        <taxon>Ochrophyta</taxon>
        <taxon>Bolidophyceae</taxon>
        <taxon>Parmales</taxon>
        <taxon>Triparmaceae</taxon>
        <taxon>Tetraparma</taxon>
    </lineage>
</organism>
<dbReference type="Pfam" id="PF13833">
    <property type="entry name" value="EF-hand_8"/>
    <property type="match status" value="1"/>
</dbReference>
<feature type="region of interest" description="Disordered" evidence="2">
    <location>
        <begin position="832"/>
        <end position="888"/>
    </location>
</feature>
<feature type="domain" description="EF-hand" evidence="3">
    <location>
        <begin position="507"/>
        <end position="542"/>
    </location>
</feature>
<reference evidence="4 5" key="1">
    <citation type="journal article" date="2023" name="Commun. Biol.">
        <title>Genome analysis of Parmales, the sister group of diatoms, reveals the evolutionary specialization of diatoms from phago-mixotrophs to photoautotrophs.</title>
        <authorList>
            <person name="Ban H."/>
            <person name="Sato S."/>
            <person name="Yoshikawa S."/>
            <person name="Yamada K."/>
            <person name="Nakamura Y."/>
            <person name="Ichinomiya M."/>
            <person name="Sato N."/>
            <person name="Blanc-Mathieu R."/>
            <person name="Endo H."/>
            <person name="Kuwata A."/>
            <person name="Ogata H."/>
        </authorList>
    </citation>
    <scope>NUCLEOTIDE SEQUENCE [LARGE SCALE GENOMIC DNA]</scope>
</reference>
<dbReference type="PROSITE" id="PS00018">
    <property type="entry name" value="EF_HAND_1"/>
    <property type="match status" value="5"/>
</dbReference>
<feature type="compositionally biased region" description="Basic residues" evidence="2">
    <location>
        <begin position="407"/>
        <end position="422"/>
    </location>
</feature>
<gene>
    <name evidence="4" type="ORF">TeGR_g11521</name>
</gene>
<evidence type="ECO:0000313" key="5">
    <source>
        <dbReference type="Proteomes" id="UP001165060"/>
    </source>
</evidence>
<proteinExistence type="predicted"/>
<evidence type="ECO:0000256" key="1">
    <source>
        <dbReference type="ARBA" id="ARBA00022837"/>
    </source>
</evidence>
<feature type="domain" description="EF-hand" evidence="3">
    <location>
        <begin position="609"/>
        <end position="636"/>
    </location>
</feature>
<dbReference type="Proteomes" id="UP001165060">
    <property type="component" value="Unassembled WGS sequence"/>
</dbReference>
<dbReference type="SUPFAM" id="SSF47473">
    <property type="entry name" value="EF-hand"/>
    <property type="match status" value="3"/>
</dbReference>
<dbReference type="PROSITE" id="PS50222">
    <property type="entry name" value="EF_HAND_2"/>
    <property type="match status" value="5"/>
</dbReference>
<dbReference type="InterPro" id="IPR052591">
    <property type="entry name" value="CML21-like"/>
</dbReference>
<sequence>MPISSSAISSLVRYLGLSLVSHSTLQSSSALGLSAAANSSLARPLREVVGLLRLGPPEDADPISGELRLALGEVRGHLLFLEEVWASEKALACADVAYASPVTRAMLSSVLSFIDRDGSGTLELAELASAFRVARRYDPVALMDGQATLTLRAMLPGVRAAGLRVRDALAEMAAGQARAGQTPWLQVAAVLAKYGVSPALVEDARVAFDPAQAGSVDVQRLKAAFRQAAEELGRRERGELKAAAKEELRRAARERASAGVKEKESAYSRSDLDQVFSFLDYTNDRSIDIEETLRAFSKAKRAKVEERMQKKGKLLLSKLLDIVAEHGMGLADWYNAMDTTFKRNNMYEETDSEDEGGAGENAGENPQDGPAAAPPQPASPAHEQPPGALPASPTSSGSPEPPVLRRPLFKPKKTKHSPHKNARPTGALSGYELRTGFKRMAETKRGFKFTETDLVNLMRYVDPNGDGDVTFDELERAVARITTTTGEEEHRRGVFEVLRKIDEVAKSNGLMLMSVFHSLDADGSGELTRAEFIDGVLAMKKRGEGGGSNYHEPTFDDKDDIMRGIENQDIVKKGLQHAELLGLEKSGAGRVLRIITDWTKERGLTVGMLIKELDKNNDGEVSYKELIVGVKRFMEPSTRIKAAQKKKALAELKRVEDDKKKTMQAHKMQMQMQHAEACGALPALSALDRFMRKNCLRVADLFGKMDSDGSGSVDASELRKGLKKCNLFMSKADVKGLVAFLDTGRDGSVEQDEMEFAIKMFRRVSWQKAEIEELLKSVSDIHITDRCKSITEIFGLRPGDEEEEITGQDLADALMRMRGDKDARLWYKMEGGGSAEDDEEEDAIASKKGRSSKDKKSKTTGSMLPQIKGAKKTKKKKKIASNQPSRQKSIANRYANVSASMDLFGAGGEQTSGWVPGYVDRLYDLNQQAAYQALFRMSDSQVQMMKATEEASLPGRNSPPMLFK</sequence>
<evidence type="ECO:0000256" key="2">
    <source>
        <dbReference type="SAM" id="MobiDB-lite"/>
    </source>
</evidence>
<keyword evidence="5" id="KW-1185">Reference proteome</keyword>
<feature type="compositionally biased region" description="Acidic residues" evidence="2">
    <location>
        <begin position="348"/>
        <end position="357"/>
    </location>
</feature>
<dbReference type="SMART" id="SM00054">
    <property type="entry name" value="EFh"/>
    <property type="match status" value="7"/>
</dbReference>
<feature type="compositionally biased region" description="Basic residues" evidence="2">
    <location>
        <begin position="847"/>
        <end position="858"/>
    </location>
</feature>
<accession>A0ABQ6MWN6</accession>
<evidence type="ECO:0000259" key="3">
    <source>
        <dbReference type="PROSITE" id="PS50222"/>
    </source>
</evidence>
<dbReference type="InterPro" id="IPR011992">
    <property type="entry name" value="EF-hand-dom_pair"/>
</dbReference>